<dbReference type="InterPro" id="IPR016181">
    <property type="entry name" value="Acyl_CoA_acyltransferase"/>
</dbReference>
<dbReference type="PROSITE" id="PS51186">
    <property type="entry name" value="GNAT"/>
    <property type="match status" value="1"/>
</dbReference>
<dbReference type="SUPFAM" id="SSF55729">
    <property type="entry name" value="Acyl-CoA N-acyltransferases (Nat)"/>
    <property type="match status" value="1"/>
</dbReference>
<sequence length="285" mass="32068">MMRVEETADASGFARQAEPLLLQKEAENNLPLGIIGSWKNSGGKDSSAFMLTVYDGEEPVYVTLRTPPHLWILPAISTINQEVLTHLARFLYENEYEVPGVLGESEAVQWFVEAWEQCSGQEGALHMKQGIYRLDQLKPVVKKDGELILAEQKDYPLLVRWLTSYGHETGEVFHKERVAQLAGDMISDQKMHLWQVNRTIVSMVCRARTTPNGATVNAVFTPDEYKRRGYATQAVASLTEKLLTEGYEFCALYTDLANATSNTIYKKIGYNFVGQSLVYHFSSSS</sequence>
<dbReference type="InterPro" id="IPR013653">
    <property type="entry name" value="GCN5-like_dom"/>
</dbReference>
<organism evidence="2 3">
    <name type="scientific">Halobacillus naozhouensis</name>
    <dbReference type="NCBI Taxonomy" id="554880"/>
    <lineage>
        <taxon>Bacteria</taxon>
        <taxon>Bacillati</taxon>
        <taxon>Bacillota</taxon>
        <taxon>Bacilli</taxon>
        <taxon>Bacillales</taxon>
        <taxon>Bacillaceae</taxon>
        <taxon>Halobacillus</taxon>
    </lineage>
</organism>
<dbReference type="Gene3D" id="3.40.630.30">
    <property type="match status" value="1"/>
</dbReference>
<dbReference type="InterPro" id="IPR000182">
    <property type="entry name" value="GNAT_dom"/>
</dbReference>
<evidence type="ECO:0000313" key="3">
    <source>
        <dbReference type="Proteomes" id="UP001221597"/>
    </source>
</evidence>
<gene>
    <name evidence="2" type="ORF">P9989_19595</name>
</gene>
<accession>A0ABY8IZA7</accession>
<dbReference type="EMBL" id="CP121671">
    <property type="protein sequence ID" value="WFT74528.1"/>
    <property type="molecule type" value="Genomic_DNA"/>
</dbReference>
<keyword evidence="3" id="KW-1185">Reference proteome</keyword>
<dbReference type="GO" id="GO:0016746">
    <property type="term" value="F:acyltransferase activity"/>
    <property type="evidence" value="ECO:0007669"/>
    <property type="project" value="UniProtKB-KW"/>
</dbReference>
<dbReference type="Pfam" id="PF08445">
    <property type="entry name" value="FR47"/>
    <property type="match status" value="1"/>
</dbReference>
<proteinExistence type="predicted"/>
<dbReference type="Proteomes" id="UP001221597">
    <property type="component" value="Chromosome"/>
</dbReference>
<feature type="domain" description="N-acetyltransferase" evidence="1">
    <location>
        <begin position="145"/>
        <end position="285"/>
    </location>
</feature>
<keyword evidence="2" id="KW-0012">Acyltransferase</keyword>
<dbReference type="EC" id="2.3.1.-" evidence="2"/>
<evidence type="ECO:0000313" key="2">
    <source>
        <dbReference type="EMBL" id="WFT74528.1"/>
    </source>
</evidence>
<evidence type="ECO:0000259" key="1">
    <source>
        <dbReference type="PROSITE" id="PS51186"/>
    </source>
</evidence>
<protein>
    <submittedName>
        <fullName evidence="2">GNAT family N-acetyltransferase</fullName>
        <ecNumber evidence="2">2.3.1.-</ecNumber>
    </submittedName>
</protein>
<keyword evidence="2" id="KW-0808">Transferase</keyword>
<dbReference type="RefSeq" id="WP_283076524.1">
    <property type="nucleotide sequence ID" value="NZ_CP121671.1"/>
</dbReference>
<name>A0ABY8IZA7_9BACI</name>
<reference evidence="2 3" key="1">
    <citation type="submission" date="2023-04" db="EMBL/GenBank/DDBJ databases">
        <title>Genome sequence of Halobacillus naozhouensis KACC 21980.</title>
        <authorList>
            <person name="Kim S."/>
            <person name="Heo J."/>
            <person name="Kwon S.-W."/>
        </authorList>
    </citation>
    <scope>NUCLEOTIDE SEQUENCE [LARGE SCALE GENOMIC DNA]</scope>
    <source>
        <strain evidence="2 3">KCTC 13234</strain>
    </source>
</reference>